<keyword evidence="2" id="KW-0732">Signal</keyword>
<feature type="compositionally biased region" description="Pro residues" evidence="1">
    <location>
        <begin position="28"/>
        <end position="39"/>
    </location>
</feature>
<proteinExistence type="predicted"/>
<accession>A0A839Q5Q6</accession>
<keyword evidence="4" id="KW-1185">Reference proteome</keyword>
<feature type="region of interest" description="Disordered" evidence="1">
    <location>
        <begin position="25"/>
        <end position="47"/>
    </location>
</feature>
<feature type="chain" id="PRO_5032803238" description="Secreted protein" evidence="2">
    <location>
        <begin position="27"/>
        <end position="176"/>
    </location>
</feature>
<reference evidence="3 4" key="1">
    <citation type="submission" date="2020-08" db="EMBL/GenBank/DDBJ databases">
        <title>The Agave Microbiome: Exploring the role of microbial communities in plant adaptations to desert environments.</title>
        <authorList>
            <person name="Partida-Martinez L.P."/>
        </authorList>
    </citation>
    <scope>NUCLEOTIDE SEQUENCE [LARGE SCALE GENOMIC DNA]</scope>
    <source>
        <strain evidence="3 4">AT2.18</strain>
    </source>
</reference>
<gene>
    <name evidence="3" type="ORF">FHR72_001029</name>
</gene>
<dbReference type="AlphaFoldDB" id="A0A839Q5Q6"/>
<dbReference type="EMBL" id="JACHVU010000002">
    <property type="protein sequence ID" value="MBB2989566.1"/>
    <property type="molecule type" value="Genomic_DNA"/>
</dbReference>
<comment type="caution">
    <text evidence="3">The sequence shown here is derived from an EMBL/GenBank/DDBJ whole genome shotgun (WGS) entry which is preliminary data.</text>
</comment>
<evidence type="ECO:0008006" key="5">
    <source>
        <dbReference type="Google" id="ProtNLM"/>
    </source>
</evidence>
<evidence type="ECO:0000313" key="3">
    <source>
        <dbReference type="EMBL" id="MBB2989566.1"/>
    </source>
</evidence>
<organism evidence="3 4">
    <name type="scientific">Mycolicibacterium iranicum</name>
    <name type="common">Mycobacterium iranicum</name>
    <dbReference type="NCBI Taxonomy" id="912594"/>
    <lineage>
        <taxon>Bacteria</taxon>
        <taxon>Bacillati</taxon>
        <taxon>Actinomycetota</taxon>
        <taxon>Actinomycetes</taxon>
        <taxon>Mycobacteriales</taxon>
        <taxon>Mycobacteriaceae</taxon>
        <taxon>Mycolicibacterium</taxon>
    </lineage>
</organism>
<sequence>MLSRSALAAVCVAAAGVLNASGLAAAQPPAPPPPPPPPNVNAYAPANPKDFAVHQGTAYAFTTAGLTCMVQRSGPYGCSGVLPGAPGGANLVSGRSGVVPGFGVAPGPILTEPVNALPPNTRVSFGTVSCGGDGIVTACVDSVNQSGFVVSPEATWVVNQVNPLVARPEGTNPYFN</sequence>
<evidence type="ECO:0000256" key="2">
    <source>
        <dbReference type="SAM" id="SignalP"/>
    </source>
</evidence>
<name>A0A839Q5Q6_MYCIR</name>
<feature type="signal peptide" evidence="2">
    <location>
        <begin position="1"/>
        <end position="26"/>
    </location>
</feature>
<dbReference type="Proteomes" id="UP000550501">
    <property type="component" value="Unassembled WGS sequence"/>
</dbReference>
<protein>
    <recommendedName>
        <fullName evidence="5">Secreted protein</fullName>
    </recommendedName>
</protein>
<evidence type="ECO:0000313" key="4">
    <source>
        <dbReference type="Proteomes" id="UP000550501"/>
    </source>
</evidence>
<evidence type="ECO:0000256" key="1">
    <source>
        <dbReference type="SAM" id="MobiDB-lite"/>
    </source>
</evidence>